<dbReference type="FunFam" id="2.60.120.310:FF:000004">
    <property type="entry name" value="DBH-like monooxygenase protein 1"/>
    <property type="match status" value="1"/>
</dbReference>
<evidence type="ECO:0000259" key="11">
    <source>
        <dbReference type="PROSITE" id="PS50836"/>
    </source>
</evidence>
<accession>A0AAE1E3L2</accession>
<dbReference type="InterPro" id="IPR028460">
    <property type="entry name" value="Tbh/DBH"/>
</dbReference>
<evidence type="ECO:0000256" key="2">
    <source>
        <dbReference type="ARBA" id="ARBA00004370"/>
    </source>
</evidence>
<dbReference type="SMART" id="SM00664">
    <property type="entry name" value="DoH"/>
    <property type="match status" value="1"/>
</dbReference>
<evidence type="ECO:0000256" key="10">
    <source>
        <dbReference type="SAM" id="SignalP"/>
    </source>
</evidence>
<dbReference type="EMBL" id="JAWDGP010001332">
    <property type="protein sequence ID" value="KAK3792767.1"/>
    <property type="molecule type" value="Genomic_DNA"/>
</dbReference>
<dbReference type="FunFam" id="2.60.40.1210:FF:000001">
    <property type="entry name" value="Monooxygenase, DBH-like 1, like"/>
    <property type="match status" value="1"/>
</dbReference>
<dbReference type="PRINTS" id="PR00767">
    <property type="entry name" value="DBMONOXGNASE"/>
</dbReference>
<evidence type="ECO:0000256" key="4">
    <source>
        <dbReference type="ARBA" id="ARBA00022723"/>
    </source>
</evidence>
<keyword evidence="7" id="KW-0186">Copper</keyword>
<dbReference type="PANTHER" id="PTHR10157:SF23">
    <property type="entry name" value="MOXD1 HOMOLOG 1"/>
    <property type="match status" value="1"/>
</dbReference>
<dbReference type="InterPro" id="IPR000945">
    <property type="entry name" value="DBH-like"/>
</dbReference>
<feature type="signal peptide" evidence="10">
    <location>
        <begin position="1"/>
        <end position="17"/>
    </location>
</feature>
<evidence type="ECO:0000256" key="6">
    <source>
        <dbReference type="ARBA" id="ARBA00023002"/>
    </source>
</evidence>
<dbReference type="Pfam" id="PF01082">
    <property type="entry name" value="Cu2_monooxygen"/>
    <property type="match status" value="1"/>
</dbReference>
<dbReference type="Gene3D" id="2.60.40.1210">
    <property type="entry name" value="Cellobiose dehydrogenase, cytochrome domain"/>
    <property type="match status" value="1"/>
</dbReference>
<dbReference type="InterPro" id="IPR024548">
    <property type="entry name" value="Cu2_monoox_C"/>
</dbReference>
<keyword evidence="6" id="KW-0560">Oxidoreductase</keyword>
<comment type="caution">
    <text evidence="12">The sequence shown here is derived from an EMBL/GenBank/DDBJ whole genome shotgun (WGS) entry which is preliminary data.</text>
</comment>
<dbReference type="GO" id="GO:0042420">
    <property type="term" value="P:dopamine catabolic process"/>
    <property type="evidence" value="ECO:0007669"/>
    <property type="project" value="TreeGrafter"/>
</dbReference>
<evidence type="ECO:0000256" key="8">
    <source>
        <dbReference type="ARBA" id="ARBA00023033"/>
    </source>
</evidence>
<dbReference type="InterPro" id="IPR036939">
    <property type="entry name" value="Cu2_ascorb_mOase_N_sf"/>
</dbReference>
<dbReference type="AlphaFoldDB" id="A0AAE1E3L2"/>
<gene>
    <name evidence="12" type="ORF">RRG08_023100</name>
</gene>
<evidence type="ECO:0000256" key="9">
    <source>
        <dbReference type="ARBA" id="ARBA00023136"/>
    </source>
</evidence>
<dbReference type="PROSITE" id="PS50836">
    <property type="entry name" value="DOMON"/>
    <property type="match status" value="1"/>
</dbReference>
<name>A0AAE1E3L2_9GAST</name>
<dbReference type="GO" id="GO:0005507">
    <property type="term" value="F:copper ion binding"/>
    <property type="evidence" value="ECO:0007669"/>
    <property type="project" value="InterPro"/>
</dbReference>
<evidence type="ECO:0000256" key="5">
    <source>
        <dbReference type="ARBA" id="ARBA00022729"/>
    </source>
</evidence>
<dbReference type="GO" id="GO:0006589">
    <property type="term" value="P:octopamine biosynthetic process"/>
    <property type="evidence" value="ECO:0007669"/>
    <property type="project" value="TreeGrafter"/>
</dbReference>
<dbReference type="Proteomes" id="UP001283361">
    <property type="component" value="Unassembled WGS sequence"/>
</dbReference>
<dbReference type="InterPro" id="IPR045266">
    <property type="entry name" value="DOH_DOMON"/>
</dbReference>
<evidence type="ECO:0000256" key="3">
    <source>
        <dbReference type="ARBA" id="ARBA00010676"/>
    </source>
</evidence>
<dbReference type="InterPro" id="IPR005018">
    <property type="entry name" value="DOMON_domain"/>
</dbReference>
<proteinExistence type="inferred from homology"/>
<reference evidence="12" key="1">
    <citation type="journal article" date="2023" name="G3 (Bethesda)">
        <title>A reference genome for the long-term kleptoplast-retaining sea slug Elysia crispata morphotype clarki.</title>
        <authorList>
            <person name="Eastman K.E."/>
            <person name="Pendleton A.L."/>
            <person name="Shaikh M.A."/>
            <person name="Suttiyut T."/>
            <person name="Ogas R."/>
            <person name="Tomko P."/>
            <person name="Gavelis G."/>
            <person name="Widhalm J.R."/>
            <person name="Wisecaver J.H."/>
        </authorList>
    </citation>
    <scope>NUCLEOTIDE SEQUENCE</scope>
    <source>
        <strain evidence="12">ECLA1</strain>
    </source>
</reference>
<dbReference type="InterPro" id="IPR008977">
    <property type="entry name" value="PHM/PNGase_F_dom_sf"/>
</dbReference>
<evidence type="ECO:0000256" key="7">
    <source>
        <dbReference type="ARBA" id="ARBA00023008"/>
    </source>
</evidence>
<keyword evidence="13" id="KW-1185">Reference proteome</keyword>
<comment type="subcellular location">
    <subcellularLocation>
        <location evidence="2">Membrane</location>
    </subcellularLocation>
</comment>
<organism evidence="12 13">
    <name type="scientific">Elysia crispata</name>
    <name type="common">lettuce slug</name>
    <dbReference type="NCBI Taxonomy" id="231223"/>
    <lineage>
        <taxon>Eukaryota</taxon>
        <taxon>Metazoa</taxon>
        <taxon>Spiralia</taxon>
        <taxon>Lophotrochozoa</taxon>
        <taxon>Mollusca</taxon>
        <taxon>Gastropoda</taxon>
        <taxon>Heterobranchia</taxon>
        <taxon>Euthyneura</taxon>
        <taxon>Panpulmonata</taxon>
        <taxon>Sacoglossa</taxon>
        <taxon>Placobranchoidea</taxon>
        <taxon>Plakobranchidae</taxon>
        <taxon>Elysia</taxon>
    </lineage>
</organism>
<dbReference type="GO" id="GO:0005615">
    <property type="term" value="C:extracellular space"/>
    <property type="evidence" value="ECO:0007669"/>
    <property type="project" value="TreeGrafter"/>
</dbReference>
<dbReference type="GO" id="GO:0004500">
    <property type="term" value="F:dopamine beta-monooxygenase activity"/>
    <property type="evidence" value="ECO:0007669"/>
    <property type="project" value="InterPro"/>
</dbReference>
<sequence length="445" mass="49543">MVPLVFFCLFAIATGEANSIPYAQIRSVPQQGSTPTNTNTGPVPSESFPFQDHLNDDFTLYWNFNSTHITFEMVVKTNGWVGFGISPKGAMKSSDVIIGWVKDGRVHFADRHAEGQFLPAVDSSQDWTLVMGQEIGQYTVFKVTRLLETCDDQDVSIKPGTTRVIYAYSNTDPLSDDAIRYHGNTRGTKSVLLLDPPTSEQHTDALPSGVKVLEFTNRNTSVPADDTTYHCTMWRLPDMGGKNHMIRYEPVIQAGHETLVHHMVLYYCSGTVREGSFPASSYKTSPQQVYNCYNVLIAWAIGGKIFNFPKHVGYPVGGADDPGIFMLETHYDNPRMRSGYVDSSGMRMYLTSQLRQHDAGILLIGVNVDEYHIIPPYEKSFLSQGICAEPCLAKGLGDQEIHAYHFSLITYTGSGRPGNPCLPFLPHNLHRVWATRKSMPTISPS</sequence>
<dbReference type="GO" id="GO:0042421">
    <property type="term" value="P:norepinephrine biosynthetic process"/>
    <property type="evidence" value="ECO:0007669"/>
    <property type="project" value="TreeGrafter"/>
</dbReference>
<feature type="domain" description="DOMON" evidence="11">
    <location>
        <begin position="56"/>
        <end position="169"/>
    </location>
</feature>
<keyword evidence="9" id="KW-0472">Membrane</keyword>
<evidence type="ECO:0000313" key="12">
    <source>
        <dbReference type="EMBL" id="KAK3792767.1"/>
    </source>
</evidence>
<dbReference type="GO" id="GO:0030667">
    <property type="term" value="C:secretory granule membrane"/>
    <property type="evidence" value="ECO:0007669"/>
    <property type="project" value="TreeGrafter"/>
</dbReference>
<keyword evidence="5 10" id="KW-0732">Signal</keyword>
<dbReference type="SUPFAM" id="SSF49344">
    <property type="entry name" value="CBD9-like"/>
    <property type="match status" value="1"/>
</dbReference>
<dbReference type="SUPFAM" id="SSF49742">
    <property type="entry name" value="PHM/PNGase F"/>
    <property type="match status" value="1"/>
</dbReference>
<protein>
    <recommendedName>
        <fullName evidence="11">DOMON domain-containing protein</fullName>
    </recommendedName>
</protein>
<dbReference type="Gene3D" id="2.60.120.310">
    <property type="entry name" value="Copper type II, ascorbate-dependent monooxygenase, N-terminal domain"/>
    <property type="match status" value="1"/>
</dbReference>
<evidence type="ECO:0000256" key="1">
    <source>
        <dbReference type="ARBA" id="ARBA00001973"/>
    </source>
</evidence>
<comment type="similarity">
    <text evidence="3">Belongs to the copper type II ascorbate-dependent monooxygenase family.</text>
</comment>
<dbReference type="CDD" id="cd09631">
    <property type="entry name" value="DOMON_DOH"/>
    <property type="match status" value="1"/>
</dbReference>
<comment type="cofactor">
    <cofactor evidence="1">
        <name>Cu(2+)</name>
        <dbReference type="ChEBI" id="CHEBI:29036"/>
    </cofactor>
</comment>
<dbReference type="Pfam" id="PF03712">
    <property type="entry name" value="Cu2_monoox_C"/>
    <property type="match status" value="1"/>
</dbReference>
<dbReference type="Pfam" id="PF03351">
    <property type="entry name" value="DOMON"/>
    <property type="match status" value="1"/>
</dbReference>
<evidence type="ECO:0000313" key="13">
    <source>
        <dbReference type="Proteomes" id="UP001283361"/>
    </source>
</evidence>
<keyword evidence="8" id="KW-0503">Monooxygenase</keyword>
<keyword evidence="4" id="KW-0479">Metal-binding</keyword>
<feature type="chain" id="PRO_5042151710" description="DOMON domain-containing protein" evidence="10">
    <location>
        <begin position="18"/>
        <end position="445"/>
    </location>
</feature>
<dbReference type="PANTHER" id="PTHR10157">
    <property type="entry name" value="DOPAMINE BETA HYDROXYLASE RELATED"/>
    <property type="match status" value="1"/>
</dbReference>
<dbReference type="InterPro" id="IPR000323">
    <property type="entry name" value="Cu2_ascorb_mOase_N"/>
</dbReference>